<keyword evidence="2" id="KW-1185">Reference proteome</keyword>
<gene>
    <name evidence="1" type="ORF">SCD90_10525</name>
</gene>
<dbReference type="InterPro" id="IPR050484">
    <property type="entry name" value="Transf_Hexapept/Carb_Anhydrase"/>
</dbReference>
<evidence type="ECO:0000313" key="1">
    <source>
        <dbReference type="EMBL" id="MDX6806501.1"/>
    </source>
</evidence>
<dbReference type="Pfam" id="PF00132">
    <property type="entry name" value="Hexapep"/>
    <property type="match status" value="1"/>
</dbReference>
<dbReference type="RefSeq" id="WP_319844628.1">
    <property type="nucleotide sequence ID" value="NZ_JAXAFJ010000005.1"/>
</dbReference>
<comment type="caution">
    <text evidence="1">The sequence shown here is derived from an EMBL/GenBank/DDBJ whole genome shotgun (WGS) entry which is preliminary data.</text>
</comment>
<evidence type="ECO:0000313" key="2">
    <source>
        <dbReference type="Proteomes" id="UP001274321"/>
    </source>
</evidence>
<reference evidence="1 2" key="1">
    <citation type="submission" date="2023-11" db="EMBL/GenBank/DDBJ databases">
        <authorList>
            <person name="Bao R."/>
        </authorList>
    </citation>
    <scope>NUCLEOTIDE SEQUENCE [LARGE SCALE GENOMIC DNA]</scope>
    <source>
        <strain evidence="1 2">PJ23</strain>
    </source>
</reference>
<dbReference type="Gene3D" id="2.160.10.10">
    <property type="entry name" value="Hexapeptide repeat proteins"/>
    <property type="match status" value="1"/>
</dbReference>
<proteinExistence type="predicted"/>
<sequence length="175" mass="18437">MPLHRLGALAPDLPSIGNYWIAPDARIIGNVRLGEGATVWFGAVLRGDCELIDIGSGSNVQDGCVLHVDPGFPLTLGKHVSVGHRAILHGCTVGEGSLIGMGATVLNGCVVGRNCLVGANALLTQNAVFPDGSLILGSPAKRVRDLTDEEIARCLRTAEGYMRNVARYGQDFSDF</sequence>
<dbReference type="InterPro" id="IPR001451">
    <property type="entry name" value="Hexapep"/>
</dbReference>
<organism evidence="1 2">
    <name type="scientific">Terrihabitans rhizophilus</name>
    <dbReference type="NCBI Taxonomy" id="3092662"/>
    <lineage>
        <taxon>Bacteria</taxon>
        <taxon>Pseudomonadati</taxon>
        <taxon>Pseudomonadota</taxon>
        <taxon>Alphaproteobacteria</taxon>
        <taxon>Hyphomicrobiales</taxon>
        <taxon>Terrihabitans</taxon>
    </lineage>
</organism>
<dbReference type="PANTHER" id="PTHR13061">
    <property type="entry name" value="DYNACTIN SUBUNIT P25"/>
    <property type="match status" value="1"/>
</dbReference>
<dbReference type="Proteomes" id="UP001274321">
    <property type="component" value="Unassembled WGS sequence"/>
</dbReference>
<accession>A0ABU4RPG8</accession>
<name>A0ABU4RPG8_9HYPH</name>
<dbReference type="InterPro" id="IPR047324">
    <property type="entry name" value="LbH_gamma_CA-like"/>
</dbReference>
<dbReference type="SUPFAM" id="SSF51161">
    <property type="entry name" value="Trimeric LpxA-like enzymes"/>
    <property type="match status" value="1"/>
</dbReference>
<dbReference type="InterPro" id="IPR011004">
    <property type="entry name" value="Trimer_LpxA-like_sf"/>
</dbReference>
<dbReference type="CDD" id="cd04645">
    <property type="entry name" value="LbH_gamma_CA_like"/>
    <property type="match status" value="1"/>
</dbReference>
<dbReference type="EMBL" id="JAXAFJ010000005">
    <property type="protein sequence ID" value="MDX6806501.1"/>
    <property type="molecule type" value="Genomic_DNA"/>
</dbReference>
<dbReference type="PANTHER" id="PTHR13061:SF29">
    <property type="entry name" value="GAMMA CARBONIC ANHYDRASE-LIKE 1, MITOCHONDRIAL-RELATED"/>
    <property type="match status" value="1"/>
</dbReference>
<protein>
    <submittedName>
        <fullName evidence="1">Gamma carbonic anhydrase family protein</fullName>
    </submittedName>
</protein>